<dbReference type="CDD" id="cd16325">
    <property type="entry name" value="LolA"/>
    <property type="match status" value="1"/>
</dbReference>
<organism evidence="3 4">
    <name type="scientific">Pelotalea chapellei</name>
    <dbReference type="NCBI Taxonomy" id="44671"/>
    <lineage>
        <taxon>Bacteria</taxon>
        <taxon>Pseudomonadati</taxon>
        <taxon>Thermodesulfobacteriota</taxon>
        <taxon>Desulfuromonadia</taxon>
        <taxon>Geobacterales</taxon>
        <taxon>Geobacteraceae</taxon>
        <taxon>Pelotalea</taxon>
    </lineage>
</organism>
<evidence type="ECO:0000313" key="4">
    <source>
        <dbReference type="Proteomes" id="UP000784128"/>
    </source>
</evidence>
<protein>
    <submittedName>
        <fullName evidence="3">Outer membrane lipoprotein carrier protein LolA</fullName>
    </submittedName>
</protein>
<reference evidence="3 4" key="1">
    <citation type="submission" date="2021-05" db="EMBL/GenBank/DDBJ databases">
        <title>The draft genome of Geobacter chapellei DSM 13688.</title>
        <authorList>
            <person name="Xu Z."/>
            <person name="Masuda Y."/>
            <person name="Itoh H."/>
            <person name="Senoo K."/>
        </authorList>
    </citation>
    <scope>NUCLEOTIDE SEQUENCE [LARGE SCALE GENOMIC DNA]</scope>
    <source>
        <strain evidence="3 4">DSM 13688</strain>
    </source>
</reference>
<keyword evidence="4" id="KW-1185">Reference proteome</keyword>
<dbReference type="InterPro" id="IPR029046">
    <property type="entry name" value="LolA/LolB/LppX"/>
</dbReference>
<evidence type="ECO:0000256" key="2">
    <source>
        <dbReference type="SAM" id="SignalP"/>
    </source>
</evidence>
<dbReference type="EMBL" id="JAHDYS010000009">
    <property type="protein sequence ID" value="MBT1072271.1"/>
    <property type="molecule type" value="Genomic_DNA"/>
</dbReference>
<name>A0ABS5U9G2_9BACT</name>
<keyword evidence="1 2" id="KW-0732">Signal</keyword>
<feature type="chain" id="PRO_5046937436" evidence="2">
    <location>
        <begin position="25"/>
        <end position="240"/>
    </location>
</feature>
<gene>
    <name evidence="3" type="ORF">KJB30_10775</name>
</gene>
<dbReference type="InterPro" id="IPR004564">
    <property type="entry name" value="OM_lipoprot_carrier_LolA-like"/>
</dbReference>
<dbReference type="Pfam" id="PF03548">
    <property type="entry name" value="LolA"/>
    <property type="match status" value="1"/>
</dbReference>
<keyword evidence="3" id="KW-0449">Lipoprotein</keyword>
<proteinExistence type="predicted"/>
<dbReference type="Gene3D" id="2.50.20.10">
    <property type="entry name" value="Lipoprotein localisation LolA/LolB/LppX"/>
    <property type="match status" value="1"/>
</dbReference>
<dbReference type="PANTHER" id="PTHR35869">
    <property type="entry name" value="OUTER-MEMBRANE LIPOPROTEIN CARRIER PROTEIN"/>
    <property type="match status" value="1"/>
</dbReference>
<comment type="caution">
    <text evidence="3">The sequence shown here is derived from an EMBL/GenBank/DDBJ whole genome shotgun (WGS) entry which is preliminary data.</text>
</comment>
<accession>A0ABS5U9G2</accession>
<dbReference type="PANTHER" id="PTHR35869:SF1">
    <property type="entry name" value="OUTER-MEMBRANE LIPOPROTEIN CARRIER PROTEIN"/>
    <property type="match status" value="1"/>
</dbReference>
<evidence type="ECO:0000313" key="3">
    <source>
        <dbReference type="EMBL" id="MBT1072271.1"/>
    </source>
</evidence>
<dbReference type="PROSITE" id="PS51257">
    <property type="entry name" value="PROKAR_LIPOPROTEIN"/>
    <property type="match status" value="1"/>
</dbReference>
<dbReference type="Proteomes" id="UP000784128">
    <property type="component" value="Unassembled WGS sequence"/>
</dbReference>
<dbReference type="SUPFAM" id="SSF89392">
    <property type="entry name" value="Prokaryotic lipoproteins and lipoprotein localization factors"/>
    <property type="match status" value="1"/>
</dbReference>
<sequence length="240" mass="26862">MRRIALRQNLLFFFLLVFACPAWSAEKPAALKDVVAALEKSYASLHDVQADFRQKTVITSVKREQLGNGEVLLKRPSPSSSMFRFNYTKPPQQIISDGKQVWFYLPENKQVMVSPVVAMFKGGNSIALSYLTGLGNVTRDFNISFAREQRDAAGNYHLDLTPKTPSPILSKLRLTISAEAVERFVKNGSVTNIFPIVASIIYDAGGNETRIDYSRTRVNKGIDNSRFSFKIPKGVEIIKP</sequence>
<evidence type="ECO:0000256" key="1">
    <source>
        <dbReference type="ARBA" id="ARBA00022729"/>
    </source>
</evidence>
<feature type="signal peptide" evidence="2">
    <location>
        <begin position="1"/>
        <end position="24"/>
    </location>
</feature>